<dbReference type="GO" id="GO:0046872">
    <property type="term" value="F:metal ion binding"/>
    <property type="evidence" value="ECO:0007669"/>
    <property type="project" value="UniProtKB-KW"/>
</dbReference>
<evidence type="ECO:0000256" key="2">
    <source>
        <dbReference type="ARBA" id="ARBA00005830"/>
    </source>
</evidence>
<comment type="cofactor">
    <cofactor evidence="1">
        <name>Fe cation</name>
        <dbReference type="ChEBI" id="CHEBI:24875"/>
    </cofactor>
</comment>
<comment type="similarity">
    <text evidence="2">Belongs to the PhyH family.</text>
</comment>
<sequence length="300" mass="33483">MTDKEIPRVKASVGAAKIHELMLEYGGVIIEEFLSPAEVEQLNSDIDAPFEALQHGSLSDVKALKDFHGEKTKRLTNLVTYSKVFRQDILNKDILHAILEIVYSQDNSSYWMSAAQAIEIHPGNEEQRLHRDQSQFRVFNLLGPEGPEAVINFLTALTPFTEINGATRVIPRSNKWTDFTDMGRSEHTIPALMNPGDALMITGKTVHGGGANKTVDEKRRGLALTFSLSYLTPEEAYPFQISHDVAKTMTKKAQRLIGFRSQYPASSGGLWQCDYAELADFLELDSVEAPSQIQKTNGYH</sequence>
<keyword evidence="6" id="KW-0408">Iron</keyword>
<dbReference type="Gene3D" id="2.60.120.620">
    <property type="entry name" value="q2cbj1_9rhob like domain"/>
    <property type="match status" value="1"/>
</dbReference>
<proteinExistence type="inferred from homology"/>
<dbReference type="GeneID" id="27337099"/>
<keyword evidence="8" id="KW-1185">Reference proteome</keyword>
<dbReference type="SUPFAM" id="SSF51197">
    <property type="entry name" value="Clavaminate synthase-like"/>
    <property type="match status" value="1"/>
</dbReference>
<dbReference type="PANTHER" id="PTHR20883:SF19">
    <property type="entry name" value="MULTIFUNCTIONAL DIOXYGENASE AUSE"/>
    <property type="match status" value="1"/>
</dbReference>
<organism evidence="7 8">
    <name type="scientific">Exophiala spinifera</name>
    <dbReference type="NCBI Taxonomy" id="91928"/>
    <lineage>
        <taxon>Eukaryota</taxon>
        <taxon>Fungi</taxon>
        <taxon>Dikarya</taxon>
        <taxon>Ascomycota</taxon>
        <taxon>Pezizomycotina</taxon>
        <taxon>Eurotiomycetes</taxon>
        <taxon>Chaetothyriomycetidae</taxon>
        <taxon>Chaetothyriales</taxon>
        <taxon>Herpotrichiellaceae</taxon>
        <taxon>Exophiala</taxon>
    </lineage>
</organism>
<dbReference type="PANTHER" id="PTHR20883">
    <property type="entry name" value="PHYTANOYL-COA DIOXYGENASE DOMAIN CONTAINING 1"/>
    <property type="match status" value="1"/>
</dbReference>
<dbReference type="HOGENOM" id="CLU_047725_1_0_1"/>
<dbReference type="AlphaFoldDB" id="A0A0D1ZCF1"/>
<evidence type="ECO:0000256" key="1">
    <source>
        <dbReference type="ARBA" id="ARBA00001962"/>
    </source>
</evidence>
<protein>
    <recommendedName>
        <fullName evidence="9">Phytanoyl-CoA dioxygenase</fullName>
    </recommendedName>
</protein>
<dbReference type="EMBL" id="KN847499">
    <property type="protein sequence ID" value="KIW10717.1"/>
    <property type="molecule type" value="Genomic_DNA"/>
</dbReference>
<accession>A0A0D1ZCF1</accession>
<reference evidence="7 8" key="1">
    <citation type="submission" date="2015-01" db="EMBL/GenBank/DDBJ databases">
        <title>The Genome Sequence of Exophiala spinifera CBS89968.</title>
        <authorList>
            <consortium name="The Broad Institute Genomics Platform"/>
            <person name="Cuomo C."/>
            <person name="de Hoog S."/>
            <person name="Gorbushina A."/>
            <person name="Stielow B."/>
            <person name="Teixiera M."/>
            <person name="Abouelleil A."/>
            <person name="Chapman S.B."/>
            <person name="Priest M."/>
            <person name="Young S.K."/>
            <person name="Wortman J."/>
            <person name="Nusbaum C."/>
            <person name="Birren B."/>
        </authorList>
    </citation>
    <scope>NUCLEOTIDE SEQUENCE [LARGE SCALE GENOMIC DNA]</scope>
    <source>
        <strain evidence="7 8">CBS 89968</strain>
    </source>
</reference>
<evidence type="ECO:0000256" key="6">
    <source>
        <dbReference type="ARBA" id="ARBA00023004"/>
    </source>
</evidence>
<dbReference type="GO" id="GO:0051213">
    <property type="term" value="F:dioxygenase activity"/>
    <property type="evidence" value="ECO:0007669"/>
    <property type="project" value="UniProtKB-KW"/>
</dbReference>
<evidence type="ECO:0008006" key="9">
    <source>
        <dbReference type="Google" id="ProtNLM"/>
    </source>
</evidence>
<keyword evidence="4" id="KW-0223">Dioxygenase</keyword>
<evidence type="ECO:0000313" key="8">
    <source>
        <dbReference type="Proteomes" id="UP000053328"/>
    </source>
</evidence>
<dbReference type="Proteomes" id="UP000053328">
    <property type="component" value="Unassembled WGS sequence"/>
</dbReference>
<evidence type="ECO:0000256" key="5">
    <source>
        <dbReference type="ARBA" id="ARBA00023002"/>
    </source>
</evidence>
<keyword evidence="5" id="KW-0560">Oxidoreductase</keyword>
<dbReference type="STRING" id="91928.A0A0D1ZCF1"/>
<dbReference type="VEuPathDB" id="FungiDB:PV08_10016"/>
<dbReference type="OrthoDB" id="4132605at2759"/>
<keyword evidence="3" id="KW-0479">Metal-binding</keyword>
<dbReference type="InterPro" id="IPR008775">
    <property type="entry name" value="Phytyl_CoA_dOase-like"/>
</dbReference>
<name>A0A0D1ZCF1_9EURO</name>
<gene>
    <name evidence="7" type="ORF">PV08_10016</name>
</gene>
<evidence type="ECO:0000256" key="4">
    <source>
        <dbReference type="ARBA" id="ARBA00022964"/>
    </source>
</evidence>
<dbReference type="RefSeq" id="XP_016230933.1">
    <property type="nucleotide sequence ID" value="XM_016384331.1"/>
</dbReference>
<dbReference type="Pfam" id="PF05721">
    <property type="entry name" value="PhyH"/>
    <property type="match status" value="1"/>
</dbReference>
<evidence type="ECO:0000256" key="3">
    <source>
        <dbReference type="ARBA" id="ARBA00022723"/>
    </source>
</evidence>
<evidence type="ECO:0000313" key="7">
    <source>
        <dbReference type="EMBL" id="KIW10717.1"/>
    </source>
</evidence>